<protein>
    <submittedName>
        <fullName evidence="17">Related to ISC1 - Inositol phosphoSphingolipid phospholipase</fullName>
    </submittedName>
</protein>
<name>A0A1K0G4Y1_9BASI</name>
<dbReference type="InterPro" id="IPR036691">
    <property type="entry name" value="Endo/exonu/phosph_ase_sf"/>
</dbReference>
<dbReference type="Proteomes" id="UP000179920">
    <property type="component" value="Chromosome VII"/>
</dbReference>
<evidence type="ECO:0000256" key="1">
    <source>
        <dbReference type="ARBA" id="ARBA00004141"/>
    </source>
</evidence>
<feature type="compositionally biased region" description="Polar residues" evidence="13">
    <location>
        <begin position="502"/>
        <end position="516"/>
    </location>
</feature>
<keyword evidence="7" id="KW-0378">Hydrolase</keyword>
<dbReference type="PANTHER" id="PTHR16320">
    <property type="entry name" value="SPHINGOMYELINASE FAMILY MEMBER"/>
    <property type="match status" value="1"/>
</dbReference>
<dbReference type="Proteomes" id="UP000658997">
    <property type="component" value="Unassembled WGS sequence"/>
</dbReference>
<feature type="region of interest" description="Disordered" evidence="13">
    <location>
        <begin position="1"/>
        <end position="29"/>
    </location>
</feature>
<keyword evidence="11" id="KW-0443">Lipid metabolism</keyword>
<reference evidence="16" key="2">
    <citation type="submission" date="2016-04" db="EMBL/GenBank/DDBJ databases">
        <authorList>
            <person name="Evans L.H."/>
            <person name="Alamgir A."/>
            <person name="Owens N."/>
            <person name="Weber N.D."/>
            <person name="Virtaneva K."/>
            <person name="Barbian K."/>
            <person name="Babar A."/>
            <person name="Rosenke K."/>
        </authorList>
    </citation>
    <scope>NUCLEOTIDE SEQUENCE</scope>
    <source>
        <strain evidence="16">UB2112</strain>
    </source>
</reference>
<evidence type="ECO:0000256" key="14">
    <source>
        <dbReference type="SAM" id="Phobius"/>
    </source>
</evidence>
<dbReference type="Pfam" id="PF03372">
    <property type="entry name" value="Exo_endo_phos"/>
    <property type="match status" value="1"/>
</dbReference>
<evidence type="ECO:0000256" key="12">
    <source>
        <dbReference type="ARBA" id="ARBA00023136"/>
    </source>
</evidence>
<dbReference type="EMBL" id="LT558123">
    <property type="protein sequence ID" value="SAM82478.1"/>
    <property type="molecule type" value="Genomic_DNA"/>
</dbReference>
<evidence type="ECO:0000313" key="16">
    <source>
        <dbReference type="EMBL" id="SAM82478.1"/>
    </source>
</evidence>
<evidence type="ECO:0000256" key="8">
    <source>
        <dbReference type="ARBA" id="ARBA00022842"/>
    </source>
</evidence>
<keyword evidence="19" id="KW-1185">Reference proteome</keyword>
<sequence>MPKLPTSSADTGNHFPPSTTSSTDASLPLPAPPNDNQLSILTLNVWGLNYISKSRIPRIKAIASHLASPSAPHYDFVCLQEIWYESKDWRFLKQALSSRYPHSKFFYSGAFGSGLAILSRWHILETRTHPYSLNGQPIHVQHGDWFVGKACGCVTINHPKLGLVDVWNTHFVAAGGEDGPEYKRAHRITQAYELATNCRNSASRGRHVVCVGDLNSTPPSLVIGLLKNVGGMYDSFLDSHPELPEHATSLDAQGGGARVGSAVGRPDPQRAIEELGVTCDSPLNSWTAGKPLDERATRGAGKRLDYVLYRGPVDLSFAEEATDPNAALSASLAYSASHSSRGRLTCNSSAVVVTDRVPGHDCSFSDHFGVESFFSILDTPAAESSNKNRKLDATTRRAAQHKALTSSLHALSGGFAASRSNQMSHFYVFGATLLLAIGLIVASIFQPLGGVNPVFVLLAVVAGWGGTTMLYSAVVWGEWEKRTLRTVMEMIELEIHQIRPSSQNTNGSLAGSQTGPNGEAVREGTLF</sequence>
<proteinExistence type="inferred from homology"/>
<dbReference type="GO" id="GO:0046872">
    <property type="term" value="F:metal ion binding"/>
    <property type="evidence" value="ECO:0007669"/>
    <property type="project" value="UniProtKB-KW"/>
</dbReference>
<evidence type="ECO:0000256" key="11">
    <source>
        <dbReference type="ARBA" id="ARBA00023098"/>
    </source>
</evidence>
<feature type="compositionally biased region" description="Polar residues" evidence="13">
    <location>
        <begin position="1"/>
        <end position="25"/>
    </location>
</feature>
<evidence type="ECO:0000259" key="15">
    <source>
        <dbReference type="Pfam" id="PF03372"/>
    </source>
</evidence>
<comment type="similarity">
    <text evidence="4">Belongs to the neutral sphingomyelinase family.</text>
</comment>
<evidence type="ECO:0000256" key="10">
    <source>
        <dbReference type="ARBA" id="ARBA00022989"/>
    </source>
</evidence>
<reference evidence="17" key="3">
    <citation type="submission" date="2018-08" db="EMBL/GenBank/DDBJ databases">
        <authorList>
            <person name="Guldener U."/>
        </authorList>
    </citation>
    <scope>NUCLEOTIDE SEQUENCE</scope>
    <source>
        <strain evidence="17">UB2</strain>
    </source>
</reference>
<evidence type="ECO:0000313" key="17">
    <source>
        <dbReference type="EMBL" id="SYW80438.1"/>
    </source>
</evidence>
<keyword evidence="12 14" id="KW-0472">Membrane</keyword>
<dbReference type="GO" id="GO:0006665">
    <property type="term" value="P:sphingolipid metabolic process"/>
    <property type="evidence" value="ECO:0007669"/>
    <property type="project" value="UniProtKB-KW"/>
</dbReference>
<dbReference type="Gene3D" id="3.60.10.10">
    <property type="entry name" value="Endonuclease/exonuclease/phosphatase"/>
    <property type="match status" value="1"/>
</dbReference>
<dbReference type="SUPFAM" id="SSF56219">
    <property type="entry name" value="DNase I-like"/>
    <property type="match status" value="1"/>
</dbReference>
<feature type="transmembrane region" description="Helical" evidence="14">
    <location>
        <begin position="426"/>
        <end position="448"/>
    </location>
</feature>
<keyword evidence="5 14" id="KW-0812">Transmembrane</keyword>
<comment type="pathway">
    <text evidence="2">Lipid metabolism; sphingolipid metabolism.</text>
</comment>
<evidence type="ECO:0000256" key="2">
    <source>
        <dbReference type="ARBA" id="ARBA00004760"/>
    </source>
</evidence>
<dbReference type="PANTHER" id="PTHR16320:SF24">
    <property type="entry name" value="PHOSPHODIESTERASE, PUTATIVE-RELATED"/>
    <property type="match status" value="1"/>
</dbReference>
<comment type="pathway">
    <text evidence="3">Sphingolipid metabolism.</text>
</comment>
<evidence type="ECO:0000313" key="19">
    <source>
        <dbReference type="Proteomes" id="UP000658997"/>
    </source>
</evidence>
<keyword evidence="6" id="KW-0479">Metal-binding</keyword>
<dbReference type="InterPro" id="IPR005135">
    <property type="entry name" value="Endo/exonuclease/phosphatase"/>
</dbReference>
<dbReference type="AlphaFoldDB" id="A0A1K0G4Y1"/>
<dbReference type="EMBL" id="ULHB01000073">
    <property type="protein sequence ID" value="SYW80438.1"/>
    <property type="molecule type" value="Genomic_DNA"/>
</dbReference>
<evidence type="ECO:0000256" key="5">
    <source>
        <dbReference type="ARBA" id="ARBA00022692"/>
    </source>
</evidence>
<accession>A0A1K0G4Y1</accession>
<dbReference type="GO" id="GO:0016020">
    <property type="term" value="C:membrane"/>
    <property type="evidence" value="ECO:0007669"/>
    <property type="project" value="UniProtKB-SubCell"/>
</dbReference>
<feature type="domain" description="Endonuclease/exonuclease/phosphatase" evidence="15">
    <location>
        <begin position="41"/>
        <end position="367"/>
    </location>
</feature>
<dbReference type="InterPro" id="IPR038772">
    <property type="entry name" value="Sph/SMPD2-like"/>
</dbReference>
<evidence type="ECO:0000256" key="3">
    <source>
        <dbReference type="ARBA" id="ARBA00004991"/>
    </source>
</evidence>
<dbReference type="OrthoDB" id="387657at2759"/>
<dbReference type="GO" id="GO:0004767">
    <property type="term" value="F:sphingomyelin phosphodiesterase activity"/>
    <property type="evidence" value="ECO:0007669"/>
    <property type="project" value="InterPro"/>
</dbReference>
<evidence type="ECO:0000256" key="9">
    <source>
        <dbReference type="ARBA" id="ARBA00022919"/>
    </source>
</evidence>
<feature type="transmembrane region" description="Helical" evidence="14">
    <location>
        <begin position="454"/>
        <end position="476"/>
    </location>
</feature>
<organism evidence="16 18">
    <name type="scientific">Ustilago bromivora</name>
    <dbReference type="NCBI Taxonomy" id="307758"/>
    <lineage>
        <taxon>Eukaryota</taxon>
        <taxon>Fungi</taxon>
        <taxon>Dikarya</taxon>
        <taxon>Basidiomycota</taxon>
        <taxon>Ustilaginomycotina</taxon>
        <taxon>Ustilaginomycetes</taxon>
        <taxon>Ustilaginales</taxon>
        <taxon>Ustilaginaceae</taxon>
        <taxon>Ustilago</taxon>
    </lineage>
</organism>
<comment type="subcellular location">
    <subcellularLocation>
        <location evidence="1">Membrane</location>
        <topology evidence="1">Multi-pass membrane protein</topology>
    </subcellularLocation>
</comment>
<keyword evidence="9" id="KW-0746">Sphingolipid metabolism</keyword>
<keyword evidence="8" id="KW-0460">Magnesium</keyword>
<feature type="region of interest" description="Disordered" evidence="13">
    <location>
        <begin position="502"/>
        <end position="527"/>
    </location>
</feature>
<evidence type="ECO:0000256" key="4">
    <source>
        <dbReference type="ARBA" id="ARBA00006335"/>
    </source>
</evidence>
<keyword evidence="10 14" id="KW-1133">Transmembrane helix</keyword>
<evidence type="ECO:0000313" key="18">
    <source>
        <dbReference type="Proteomes" id="UP000179920"/>
    </source>
</evidence>
<evidence type="ECO:0000256" key="7">
    <source>
        <dbReference type="ARBA" id="ARBA00022801"/>
    </source>
</evidence>
<evidence type="ECO:0000256" key="13">
    <source>
        <dbReference type="SAM" id="MobiDB-lite"/>
    </source>
</evidence>
<reference evidence="18" key="1">
    <citation type="submission" date="2016-04" db="EMBL/GenBank/DDBJ databases">
        <authorList>
            <person name="Guldener U."/>
            <person name="Guldener U."/>
        </authorList>
    </citation>
    <scope>NUCLEOTIDE SEQUENCE [LARGE SCALE GENOMIC DNA]</scope>
    <source>
        <strain evidence="18">UB2112</strain>
    </source>
</reference>
<gene>
    <name evidence="17" type="ORF">UBRO2_03706</name>
    <name evidence="16" type="ORF">UBRO_04487</name>
</gene>
<evidence type="ECO:0000256" key="6">
    <source>
        <dbReference type="ARBA" id="ARBA00022723"/>
    </source>
</evidence>